<dbReference type="Proteomes" id="UP000266177">
    <property type="component" value="Unassembled WGS sequence"/>
</dbReference>
<dbReference type="SMART" id="SM00530">
    <property type="entry name" value="HTH_XRE"/>
    <property type="match status" value="1"/>
</dbReference>
<gene>
    <name evidence="2" type="ORF">DQX05_11570</name>
</gene>
<dbReference type="OrthoDB" id="2186666at2"/>
<feature type="domain" description="HTH cro/C1-type" evidence="1">
    <location>
        <begin position="9"/>
        <end position="65"/>
    </location>
</feature>
<dbReference type="RefSeq" id="WP_119793676.1">
    <property type="nucleotide sequence ID" value="NZ_QYZD01000008.1"/>
</dbReference>
<protein>
    <submittedName>
        <fullName evidence="2">XRE family transcriptional regulator</fullName>
    </submittedName>
</protein>
<reference evidence="2 3" key="1">
    <citation type="submission" date="2018-09" db="EMBL/GenBank/DDBJ databases">
        <title>Paenibacillus SK2017-BO5.</title>
        <authorList>
            <person name="Piskunova J.V."/>
            <person name="Dubiley S.A."/>
            <person name="Severinov K.V."/>
        </authorList>
    </citation>
    <scope>NUCLEOTIDE SEQUENCE [LARGE SCALE GENOMIC DNA]</scope>
    <source>
        <strain evidence="2 3">BO5</strain>
    </source>
</reference>
<dbReference type="GO" id="GO:0003677">
    <property type="term" value="F:DNA binding"/>
    <property type="evidence" value="ECO:0007669"/>
    <property type="project" value="InterPro"/>
</dbReference>
<dbReference type="InterPro" id="IPR010982">
    <property type="entry name" value="Lambda_DNA-bd_dom_sf"/>
</dbReference>
<evidence type="ECO:0000313" key="3">
    <source>
        <dbReference type="Proteomes" id="UP000266177"/>
    </source>
</evidence>
<dbReference type="Gene3D" id="1.10.260.40">
    <property type="entry name" value="lambda repressor-like DNA-binding domains"/>
    <property type="match status" value="1"/>
</dbReference>
<dbReference type="EMBL" id="QYZD01000008">
    <property type="protein sequence ID" value="RJG24066.1"/>
    <property type="molecule type" value="Genomic_DNA"/>
</dbReference>
<dbReference type="InterPro" id="IPR001387">
    <property type="entry name" value="Cro/C1-type_HTH"/>
</dbReference>
<organism evidence="2 3">
    <name type="scientific">Paenibacillus thiaminolyticus</name>
    <name type="common">Bacillus thiaminolyticus</name>
    <dbReference type="NCBI Taxonomy" id="49283"/>
    <lineage>
        <taxon>Bacteria</taxon>
        <taxon>Bacillati</taxon>
        <taxon>Bacillota</taxon>
        <taxon>Bacilli</taxon>
        <taxon>Bacillales</taxon>
        <taxon>Paenibacillaceae</taxon>
        <taxon>Paenibacillus</taxon>
    </lineage>
</organism>
<dbReference type="CDD" id="cd00093">
    <property type="entry name" value="HTH_XRE"/>
    <property type="match status" value="1"/>
</dbReference>
<dbReference type="Pfam" id="PF13443">
    <property type="entry name" value="HTH_26"/>
    <property type="match status" value="1"/>
</dbReference>
<dbReference type="SUPFAM" id="SSF47413">
    <property type="entry name" value="lambda repressor-like DNA-binding domains"/>
    <property type="match status" value="1"/>
</dbReference>
<sequence>MAKKVVVKLSSLLAERDMSLNQLSDLTGVRRAALSEIANHKRERIQFEHIEKIAEALNIDDIREIITIMTIPDEE</sequence>
<dbReference type="AlphaFoldDB" id="A0A3A3H437"/>
<accession>A0A3A3H437</accession>
<comment type="caution">
    <text evidence="2">The sequence shown here is derived from an EMBL/GenBank/DDBJ whole genome shotgun (WGS) entry which is preliminary data.</text>
</comment>
<proteinExistence type="predicted"/>
<evidence type="ECO:0000313" key="2">
    <source>
        <dbReference type="EMBL" id="RJG24066.1"/>
    </source>
</evidence>
<name>A0A3A3H437_PANTH</name>
<dbReference type="PROSITE" id="PS50943">
    <property type="entry name" value="HTH_CROC1"/>
    <property type="match status" value="1"/>
</dbReference>
<evidence type="ECO:0000259" key="1">
    <source>
        <dbReference type="PROSITE" id="PS50943"/>
    </source>
</evidence>